<sequence length="234" mass="26119">MNASAFRTVAPYYLFNTIPAVILDILQYGHPALREKCSPIVHINSDILNFLKDMQETLAQAGIGLAAPQVGRPIQMVTINIPLTDTSTTWLEVDGSPATLAQLMPLNFINPVLHLFGKKVPYREGCLSISKVYADVMRRSCVKATLTLMNGKTVAIKCNGLLARCLQHEVDHLHGSLFTDIVSPQDHEKVIRRLRLTHPDAFEEDDDSYARRMKEERRKLAQAAQTPDASRKTA</sequence>
<comment type="cofactor">
    <cofactor evidence="1">
        <name>Fe(2+)</name>
        <dbReference type="ChEBI" id="CHEBI:29033"/>
    </cofactor>
    <text evidence="1">Binds 1 Fe(2+) ion.</text>
</comment>
<dbReference type="EC" id="3.5.1.88" evidence="1"/>
<comment type="catalytic activity">
    <reaction evidence="1">
        <text>N-terminal N-formyl-L-methionyl-[peptide] + H2O = N-terminal L-methionyl-[peptide] + formate</text>
        <dbReference type="Rhea" id="RHEA:24420"/>
        <dbReference type="Rhea" id="RHEA-COMP:10639"/>
        <dbReference type="Rhea" id="RHEA-COMP:10640"/>
        <dbReference type="ChEBI" id="CHEBI:15377"/>
        <dbReference type="ChEBI" id="CHEBI:15740"/>
        <dbReference type="ChEBI" id="CHEBI:49298"/>
        <dbReference type="ChEBI" id="CHEBI:64731"/>
        <dbReference type="EC" id="3.5.1.88"/>
    </reaction>
</comment>
<keyword evidence="1" id="KW-0479">Metal-binding</keyword>
<accession>A0ABN6QHT0</accession>
<proteinExistence type="inferred from homology"/>
<comment type="function">
    <text evidence="1">Removes the formyl group from the N-terminal Met of newly synthesized proteins. Requires at least a dipeptide for an efficient rate of reaction. N-terminal L-methionine is a prerequisite for activity but the enzyme has broad specificity at other positions.</text>
</comment>
<protein>
    <recommendedName>
        <fullName evidence="1">Peptide deformylase</fullName>
        <shortName evidence="1">PDF</shortName>
        <ecNumber evidence="1">3.5.1.88</ecNumber>
    </recommendedName>
    <alternativeName>
        <fullName evidence="1">Polypeptide deformylase</fullName>
    </alternativeName>
</protein>
<organism evidence="3 4">
    <name type="scientific">Akkermansia biwaensis</name>
    <dbReference type="NCBI Taxonomy" id="2946555"/>
    <lineage>
        <taxon>Bacteria</taxon>
        <taxon>Pseudomonadati</taxon>
        <taxon>Verrucomicrobiota</taxon>
        <taxon>Verrucomicrobiia</taxon>
        <taxon>Verrucomicrobiales</taxon>
        <taxon>Akkermansiaceae</taxon>
        <taxon>Akkermansia</taxon>
    </lineage>
</organism>
<keyword evidence="1" id="KW-0378">Hydrolase</keyword>
<dbReference type="EMBL" id="AP025943">
    <property type="protein sequence ID" value="BDL44091.1"/>
    <property type="molecule type" value="Genomic_DNA"/>
</dbReference>
<keyword evidence="1" id="KW-0408">Iron</keyword>
<dbReference type="HAMAP" id="MF_00163">
    <property type="entry name" value="Pep_deformylase"/>
    <property type="match status" value="1"/>
</dbReference>
<feature type="region of interest" description="Disordered" evidence="2">
    <location>
        <begin position="214"/>
        <end position="234"/>
    </location>
</feature>
<evidence type="ECO:0000256" key="1">
    <source>
        <dbReference type="HAMAP-Rule" id="MF_00163"/>
    </source>
</evidence>
<comment type="similarity">
    <text evidence="1">Belongs to the polypeptide deformylase family.</text>
</comment>
<dbReference type="NCBIfam" id="NF001159">
    <property type="entry name" value="PRK00150.1-3"/>
    <property type="match status" value="1"/>
</dbReference>
<feature type="binding site" evidence="1">
    <location>
        <position position="126"/>
    </location>
    <ligand>
        <name>Fe cation</name>
        <dbReference type="ChEBI" id="CHEBI:24875"/>
    </ligand>
</feature>
<dbReference type="InterPro" id="IPR023635">
    <property type="entry name" value="Peptide_deformylase"/>
</dbReference>
<keyword evidence="4" id="KW-1185">Reference proteome</keyword>
<dbReference type="PANTHER" id="PTHR10458">
    <property type="entry name" value="PEPTIDE DEFORMYLASE"/>
    <property type="match status" value="1"/>
</dbReference>
<dbReference type="RefSeq" id="WP_218957818.1">
    <property type="nucleotide sequence ID" value="NZ_AP025943.1"/>
</dbReference>
<name>A0ABN6QHT0_9BACT</name>
<feature type="active site" evidence="1">
    <location>
        <position position="169"/>
    </location>
</feature>
<feature type="binding site" evidence="1">
    <location>
        <position position="168"/>
    </location>
    <ligand>
        <name>Fe cation</name>
        <dbReference type="ChEBI" id="CHEBI:24875"/>
    </ligand>
</feature>
<evidence type="ECO:0000313" key="3">
    <source>
        <dbReference type="EMBL" id="BDL44091.1"/>
    </source>
</evidence>
<reference evidence="3" key="1">
    <citation type="submission" date="2022-06" db="EMBL/GenBank/DDBJ databases">
        <title>Akkermansia biwalacus sp. nov., an anaerobic mucin-degrading bacterium isolated from human intestine.</title>
        <authorList>
            <person name="Kobayashi Y."/>
            <person name="Inoue S."/>
            <person name="Kawahara T."/>
            <person name="Kohda N."/>
        </authorList>
    </citation>
    <scope>NUCLEOTIDE SEQUENCE</scope>
    <source>
        <strain evidence="3">WON2089</strain>
    </source>
</reference>
<evidence type="ECO:0000256" key="2">
    <source>
        <dbReference type="SAM" id="MobiDB-lite"/>
    </source>
</evidence>
<gene>
    <name evidence="1" type="primary">def</name>
    <name evidence="3" type="ORF">Abiwalacus_16650</name>
</gene>
<dbReference type="Pfam" id="PF01327">
    <property type="entry name" value="Pep_deformylase"/>
    <property type="match status" value="1"/>
</dbReference>
<dbReference type="NCBIfam" id="TIGR00079">
    <property type="entry name" value="pept_deformyl"/>
    <property type="match status" value="1"/>
</dbReference>
<dbReference type="PANTHER" id="PTHR10458:SF22">
    <property type="entry name" value="PEPTIDE DEFORMYLASE"/>
    <property type="match status" value="1"/>
</dbReference>
<dbReference type="CDD" id="cd00487">
    <property type="entry name" value="Pep_deformylase"/>
    <property type="match status" value="1"/>
</dbReference>
<keyword evidence="1" id="KW-0648">Protein biosynthesis</keyword>
<feature type="binding site" evidence="1">
    <location>
        <position position="172"/>
    </location>
    <ligand>
        <name>Fe cation</name>
        <dbReference type="ChEBI" id="CHEBI:24875"/>
    </ligand>
</feature>
<evidence type="ECO:0000313" key="4">
    <source>
        <dbReference type="Proteomes" id="UP001062263"/>
    </source>
</evidence>
<dbReference type="Proteomes" id="UP001062263">
    <property type="component" value="Chromosome"/>
</dbReference>